<name>A0AAD5RQZ7_9PEZI</name>
<protein>
    <submittedName>
        <fullName evidence="2">Uncharacterized protein</fullName>
    </submittedName>
</protein>
<dbReference type="AlphaFoldDB" id="A0AAD5RQZ7"/>
<reference evidence="2" key="1">
    <citation type="submission" date="2022-07" db="EMBL/GenBank/DDBJ databases">
        <title>Draft genome sequence of Zalerion maritima ATCC 34329, a (micro)plastics degrading marine fungus.</title>
        <authorList>
            <person name="Paco A."/>
            <person name="Goncalves M.F.M."/>
            <person name="Rocha-Santos T.A.P."/>
            <person name="Alves A."/>
        </authorList>
    </citation>
    <scope>NUCLEOTIDE SEQUENCE</scope>
    <source>
        <strain evidence="2">ATCC 34329</strain>
    </source>
</reference>
<keyword evidence="3" id="KW-1185">Reference proteome</keyword>
<gene>
    <name evidence="2" type="ORF">MKZ38_001360</name>
</gene>
<feature type="compositionally biased region" description="Polar residues" evidence="1">
    <location>
        <begin position="52"/>
        <end position="73"/>
    </location>
</feature>
<sequence length="381" mass="42119">MDPNLADQAKALTHGTADYFPTSAQHIPIPIGTAAVNDSFNSEYLGIQNEENQLSSGKSSNATSLGVTLSPNFSKPKITHDGSDQTVEELLPEEQDASMTDHHGVKLKQTLASLPQTEDLNFALSFRNREYMGIIKDTIRMDARWPMRSSRHASTVSSRQYSNETDILDAGMCAVDKIRNLTNYELEKFSFDLVLETVRVHQGEPSCAGISVQPGDIQLAEFPTFFERIASIINVLRFSKAAVINAIEPILFGRVIQDPHREYKTKVKIAESNLLRGIGHFKKRGANDGLPAFEETSSRADNNPINSHIGEPAAKKQRTFLTDSASVGVLAAAEPQNLPGPSARSRIHRYEEQLSNLRQIVRDADARSMVSEGQMQQLFPN</sequence>
<accession>A0AAD5RQZ7</accession>
<evidence type="ECO:0000313" key="2">
    <source>
        <dbReference type="EMBL" id="KAJ2901822.1"/>
    </source>
</evidence>
<evidence type="ECO:0000256" key="1">
    <source>
        <dbReference type="SAM" id="MobiDB-lite"/>
    </source>
</evidence>
<dbReference type="EMBL" id="JAKWBI020000136">
    <property type="protein sequence ID" value="KAJ2901822.1"/>
    <property type="molecule type" value="Genomic_DNA"/>
</dbReference>
<organism evidence="2 3">
    <name type="scientific">Zalerion maritima</name>
    <dbReference type="NCBI Taxonomy" id="339359"/>
    <lineage>
        <taxon>Eukaryota</taxon>
        <taxon>Fungi</taxon>
        <taxon>Dikarya</taxon>
        <taxon>Ascomycota</taxon>
        <taxon>Pezizomycotina</taxon>
        <taxon>Sordariomycetes</taxon>
        <taxon>Lulworthiomycetidae</taxon>
        <taxon>Lulworthiales</taxon>
        <taxon>Lulworthiaceae</taxon>
        <taxon>Zalerion</taxon>
    </lineage>
</organism>
<feature type="region of interest" description="Disordered" evidence="1">
    <location>
        <begin position="52"/>
        <end position="82"/>
    </location>
</feature>
<dbReference type="Proteomes" id="UP001201980">
    <property type="component" value="Unassembled WGS sequence"/>
</dbReference>
<comment type="caution">
    <text evidence="2">The sequence shown here is derived from an EMBL/GenBank/DDBJ whole genome shotgun (WGS) entry which is preliminary data.</text>
</comment>
<proteinExistence type="predicted"/>
<evidence type="ECO:0000313" key="3">
    <source>
        <dbReference type="Proteomes" id="UP001201980"/>
    </source>
</evidence>
<feature type="region of interest" description="Disordered" evidence="1">
    <location>
        <begin position="293"/>
        <end position="314"/>
    </location>
</feature>